<dbReference type="SUPFAM" id="SSF50939">
    <property type="entry name" value="Sialidases"/>
    <property type="match status" value="1"/>
</dbReference>
<feature type="transmembrane region" description="Helical" evidence="8">
    <location>
        <begin position="776"/>
        <end position="794"/>
    </location>
</feature>
<evidence type="ECO:0000256" key="2">
    <source>
        <dbReference type="ARBA" id="ARBA00008251"/>
    </source>
</evidence>
<evidence type="ECO:0000256" key="6">
    <source>
        <dbReference type="ARBA" id="ARBA00023180"/>
    </source>
</evidence>
<keyword evidence="6" id="KW-0325">Glycoprotein</keyword>
<evidence type="ECO:0000256" key="8">
    <source>
        <dbReference type="SAM" id="Phobius"/>
    </source>
</evidence>
<name>A0A0D9QIR8_PLAFR</name>
<organism evidence="10 11">
    <name type="scientific">Plasmodium fragile</name>
    <dbReference type="NCBI Taxonomy" id="5857"/>
    <lineage>
        <taxon>Eukaryota</taxon>
        <taxon>Sar</taxon>
        <taxon>Alveolata</taxon>
        <taxon>Apicomplexa</taxon>
        <taxon>Aconoidasida</taxon>
        <taxon>Haemosporida</taxon>
        <taxon>Plasmodiidae</taxon>
        <taxon>Plasmodium</taxon>
        <taxon>Plasmodium (Plasmodium)</taxon>
    </lineage>
</organism>
<accession>A0A0D9QIR8</accession>
<keyword evidence="8" id="KW-1133">Transmembrane helix</keyword>
<feature type="domain" description="VPS10" evidence="9">
    <location>
        <begin position="93"/>
        <end position="768"/>
    </location>
</feature>
<gene>
    <name evidence="10" type="ORF">AK88_03438</name>
</gene>
<evidence type="ECO:0000313" key="10">
    <source>
        <dbReference type="EMBL" id="KJP86929.1"/>
    </source>
</evidence>
<evidence type="ECO:0000256" key="3">
    <source>
        <dbReference type="ARBA" id="ARBA00022729"/>
    </source>
</evidence>
<dbReference type="FunFam" id="2.10.70.80:FF:000005">
    <property type="entry name" value="Sortilin"/>
    <property type="match status" value="1"/>
</dbReference>
<dbReference type="FunFam" id="3.30.60.270:FF:000006">
    <property type="entry name" value="Sortilin"/>
    <property type="match status" value="1"/>
</dbReference>
<dbReference type="OMA" id="FAPFYSV"/>
<dbReference type="PANTHER" id="PTHR12106">
    <property type="entry name" value="SORTILIN RELATED"/>
    <property type="match status" value="1"/>
</dbReference>
<feature type="region of interest" description="Disordered" evidence="7">
    <location>
        <begin position="877"/>
        <end position="898"/>
    </location>
</feature>
<dbReference type="RefSeq" id="XP_012336478.1">
    <property type="nucleotide sequence ID" value="XM_012481055.1"/>
</dbReference>
<keyword evidence="5 8" id="KW-0472">Membrane</keyword>
<protein>
    <recommendedName>
        <fullName evidence="9">VPS10 domain-containing protein</fullName>
    </recommendedName>
</protein>
<keyword evidence="3" id="KW-0732">Signal</keyword>
<evidence type="ECO:0000256" key="1">
    <source>
        <dbReference type="ARBA" id="ARBA00004370"/>
    </source>
</evidence>
<keyword evidence="8" id="KW-0812">Transmembrane</keyword>
<proteinExistence type="inferred from homology"/>
<dbReference type="GO" id="GO:0016020">
    <property type="term" value="C:membrane"/>
    <property type="evidence" value="ECO:0007669"/>
    <property type="project" value="UniProtKB-SubCell"/>
</dbReference>
<dbReference type="InterPro" id="IPR031777">
    <property type="entry name" value="Sortilin_C"/>
</dbReference>
<dbReference type="AlphaFoldDB" id="A0A0D9QIR8"/>
<dbReference type="SUPFAM" id="SSF110296">
    <property type="entry name" value="Oligoxyloglucan reducing end-specific cellobiohydrolase"/>
    <property type="match status" value="1"/>
</dbReference>
<comment type="subcellular location">
    <subcellularLocation>
        <location evidence="1">Membrane</location>
    </subcellularLocation>
</comment>
<dbReference type="GO" id="GO:0006892">
    <property type="term" value="P:post-Golgi vesicle-mediated transport"/>
    <property type="evidence" value="ECO:0007669"/>
    <property type="project" value="TreeGrafter"/>
</dbReference>
<keyword evidence="11" id="KW-1185">Reference proteome</keyword>
<evidence type="ECO:0000256" key="4">
    <source>
        <dbReference type="ARBA" id="ARBA00022737"/>
    </source>
</evidence>
<dbReference type="Proteomes" id="UP000054561">
    <property type="component" value="Unassembled WGS sequence"/>
</dbReference>
<dbReference type="Pfam" id="PF15901">
    <property type="entry name" value="Sortilin_C"/>
    <property type="match status" value="1"/>
</dbReference>
<sequence>MKQKVETKLPRFKCHHDADERKIRTSAYNRADRNKERDKSKHIRRALLFTFLFLFISLTRFAQCQVAKKKVSVSEINFDSAVEDVQWCGNNHMTVLVKTVKGRLYRSSDGGKVWTNITSSLSENPVNKNEPPNPNSELTTVDLIMVNPVNKNIVLIIGNQKNHFISEDSGETFRLINYKNKINFWQFHSTKTHWALVSSWTSACYSTDEKSGECMQTLSVTKDLGSTFQLIDIYVVQFNWGDKDTNSEDTVYYTRHKNRNGHQQRFSGWSKDVDFVRTVNFGKNVDVLVKQGNKFLISNGYIFVARLNDVIKQTVNMMVSTDGGKTFNKANLPENIHEKSYTVLDTSEGAIMLHVNHGTSSDRINTGNVYISDASGLNYTLSLPNNIRTSSGECEFDRILSLDGVYIANFLDENDDIKDEDLRFRNFNAELEEDINPFQTNTEKRKKQAAKGKNEDLVRTVISFNKGGHWSYLKAPKVDSRGNKYDCGDNCFLHLHGITNYHQYAPFYSIENAVGIIMGTGNVGSHLRYESDEVNTFLSRDGGVTWMEAHKGPYIYEYGDHGGLIVMADDLRKTNQIVFSWNEGQSWFDFELGQFSIDVDNIVAEPNSSSVEFLVYGTRNDVGVLYHLDFNALGQPLCKGLWAADSVSSDYETWSPTSGSFSDKCILGRRITYTRRKQTSECFNGKDLKRTVDKKLCECTPEDYECETGFTRKVGSYECKPNDPTLTIEGCTSSSYFYANAYRKVPGDICVNGWVPDKVPVPCPAHAPFNRSAKSILFILFILGLIMLIVTYLCRNPKFKHLFYNYGFDTFEHVKYSVIKTKRGNISTNVFEPEMEFIDAEQDDNEEDVPTLLSYANDRNRTRNSDFRLTRNRSNQNNYLTSRNVSPPKKYPENIELL</sequence>
<keyword evidence="4" id="KW-0677">Repeat</keyword>
<evidence type="ECO:0000256" key="5">
    <source>
        <dbReference type="ARBA" id="ARBA00023136"/>
    </source>
</evidence>
<feature type="transmembrane region" description="Helical" evidence="8">
    <location>
        <begin position="43"/>
        <end position="62"/>
    </location>
</feature>
<evidence type="ECO:0000259" key="9">
    <source>
        <dbReference type="SMART" id="SM00602"/>
    </source>
</evidence>
<dbReference type="PANTHER" id="PTHR12106:SF27">
    <property type="entry name" value="SORTILIN-RELATED RECEPTOR"/>
    <property type="match status" value="1"/>
</dbReference>
<reference evidence="10 11" key="1">
    <citation type="submission" date="2014-03" db="EMBL/GenBank/DDBJ databases">
        <title>The Genome Sequence of Plasmodium fragile nilgiri.</title>
        <authorList>
            <consortium name="The Broad Institute Genomics Platform"/>
            <consortium name="The Broad Institute Genome Sequencing Center for Infectious Disease"/>
            <person name="Neafsey D."/>
            <person name="Duraisingh M."/>
            <person name="Young S.K."/>
            <person name="Zeng Q."/>
            <person name="Gargeya S."/>
            <person name="Abouelleil A."/>
            <person name="Alvarado L."/>
            <person name="Chapman S.B."/>
            <person name="Gainer-Dewar J."/>
            <person name="Goldberg J."/>
            <person name="Griggs A."/>
            <person name="Gujja S."/>
            <person name="Hansen M."/>
            <person name="Howarth C."/>
            <person name="Imamovic A."/>
            <person name="Larimer J."/>
            <person name="Pearson M."/>
            <person name="Poon T.W."/>
            <person name="Priest M."/>
            <person name="Roberts A."/>
            <person name="Saif S."/>
            <person name="Shea T."/>
            <person name="Sykes S."/>
            <person name="Wortman J."/>
            <person name="Nusbaum C."/>
            <person name="Birren B."/>
        </authorList>
    </citation>
    <scope>NUCLEOTIDE SEQUENCE [LARGE SCALE GENOMIC DNA]</scope>
    <source>
        <strain evidence="11">nilgiri</strain>
    </source>
</reference>
<dbReference type="GeneID" id="24268752"/>
<dbReference type="VEuPathDB" id="PlasmoDB:AK88_03438"/>
<comment type="similarity">
    <text evidence="2">Belongs to the VPS10-related sortilin family.</text>
</comment>
<dbReference type="InterPro" id="IPR015943">
    <property type="entry name" value="WD40/YVTN_repeat-like_dom_sf"/>
</dbReference>
<dbReference type="InterPro" id="IPR050310">
    <property type="entry name" value="VPS10-sortilin"/>
</dbReference>
<dbReference type="Gene3D" id="2.130.10.10">
    <property type="entry name" value="YVTN repeat-like/Quinoprotein amine dehydrogenase"/>
    <property type="match status" value="1"/>
</dbReference>
<dbReference type="Pfam" id="PF15902">
    <property type="entry name" value="Sortilin-Vps10"/>
    <property type="match status" value="2"/>
</dbReference>
<dbReference type="InterPro" id="IPR006581">
    <property type="entry name" value="VPS10"/>
</dbReference>
<dbReference type="GO" id="GO:0005794">
    <property type="term" value="C:Golgi apparatus"/>
    <property type="evidence" value="ECO:0007669"/>
    <property type="project" value="TreeGrafter"/>
</dbReference>
<dbReference type="SMART" id="SM00602">
    <property type="entry name" value="VPS10"/>
    <property type="match status" value="1"/>
</dbReference>
<dbReference type="Gene3D" id="2.10.70.80">
    <property type="match status" value="1"/>
</dbReference>
<dbReference type="Gene3D" id="3.30.60.270">
    <property type="match status" value="1"/>
</dbReference>
<dbReference type="EMBL" id="KQ001683">
    <property type="protein sequence ID" value="KJP86929.1"/>
    <property type="molecule type" value="Genomic_DNA"/>
</dbReference>
<dbReference type="OrthoDB" id="443634at2759"/>
<dbReference type="InterPro" id="IPR031778">
    <property type="entry name" value="Sortilin_N"/>
</dbReference>
<evidence type="ECO:0000313" key="11">
    <source>
        <dbReference type="Proteomes" id="UP000054561"/>
    </source>
</evidence>
<evidence type="ECO:0000256" key="7">
    <source>
        <dbReference type="SAM" id="MobiDB-lite"/>
    </source>
</evidence>
<dbReference type="InterPro" id="IPR036278">
    <property type="entry name" value="Sialidase_sf"/>
</dbReference>